<dbReference type="Proteomes" id="UP000255124">
    <property type="component" value="Unassembled WGS sequence"/>
</dbReference>
<accession>A0A380WTA8</accession>
<organism evidence="1 2">
    <name type="scientific">Anaerococcus octavius</name>
    <dbReference type="NCBI Taxonomy" id="54007"/>
    <lineage>
        <taxon>Bacteria</taxon>
        <taxon>Bacillati</taxon>
        <taxon>Bacillota</taxon>
        <taxon>Tissierellia</taxon>
        <taxon>Tissierellales</taxon>
        <taxon>Peptoniphilaceae</taxon>
        <taxon>Anaerococcus</taxon>
    </lineage>
</organism>
<reference evidence="1 2" key="1">
    <citation type="submission" date="2018-06" db="EMBL/GenBank/DDBJ databases">
        <authorList>
            <consortium name="Pathogen Informatics"/>
            <person name="Doyle S."/>
        </authorList>
    </citation>
    <scope>NUCLEOTIDE SEQUENCE [LARGE SCALE GENOMIC DNA]</scope>
    <source>
        <strain evidence="1 2">NCTC9810</strain>
    </source>
</reference>
<dbReference type="AlphaFoldDB" id="A0A380WTA8"/>
<proteinExistence type="predicted"/>
<dbReference type="RefSeq" id="WP_115595080.1">
    <property type="nucleotide sequence ID" value="NZ_UFTA01000002.1"/>
</dbReference>
<name>A0A380WTA8_9FIRM</name>
<gene>
    <name evidence="1" type="ORF">NCTC9810_00523</name>
</gene>
<evidence type="ECO:0000313" key="1">
    <source>
        <dbReference type="EMBL" id="SUU92198.1"/>
    </source>
</evidence>
<evidence type="ECO:0000313" key="2">
    <source>
        <dbReference type="Proteomes" id="UP000255124"/>
    </source>
</evidence>
<dbReference type="EMBL" id="UFTA01000002">
    <property type="protein sequence ID" value="SUU92198.1"/>
    <property type="molecule type" value="Genomic_DNA"/>
</dbReference>
<protein>
    <submittedName>
        <fullName evidence="1">Uncharacterized protein</fullName>
    </submittedName>
</protein>
<sequence>MNKKETKKIIMDLESESYNLYKGIEAFLYRVLPHNTDMEKDYSMALLGCLANQSKLVHELAYTLYDDTESVLDKAEE</sequence>